<gene>
    <name evidence="4" type="ORF">CDD82_3421</name>
</gene>
<proteinExistence type="predicted"/>
<feature type="compositionally biased region" description="Basic and acidic residues" evidence="2">
    <location>
        <begin position="277"/>
        <end position="287"/>
    </location>
</feature>
<evidence type="ECO:0000313" key="4">
    <source>
        <dbReference type="EMBL" id="PHH83128.1"/>
    </source>
</evidence>
<name>A0A2C5YYF5_9HYPO</name>
<comment type="caution">
    <text evidence="4">The sequence shown here is derived from an EMBL/GenBank/DDBJ whole genome shotgun (WGS) entry which is preliminary data.</text>
</comment>
<feature type="zinc finger region" description="C3H1-type" evidence="1">
    <location>
        <begin position="156"/>
        <end position="185"/>
    </location>
</feature>
<evidence type="ECO:0000256" key="2">
    <source>
        <dbReference type="SAM" id="MobiDB-lite"/>
    </source>
</evidence>
<reference evidence="4 5" key="1">
    <citation type="submission" date="2017-06" db="EMBL/GenBank/DDBJ databases">
        <title>Ant-infecting Ophiocordyceps genomes reveal a high diversity of potential behavioral manipulation genes and a possible major role for enterotoxins.</title>
        <authorList>
            <person name="De Bekker C."/>
            <person name="Evans H.C."/>
            <person name="Brachmann A."/>
            <person name="Hughes D.P."/>
        </authorList>
    </citation>
    <scope>NUCLEOTIDE SEQUENCE [LARGE SCALE GENOMIC DNA]</scope>
    <source>
        <strain evidence="4 5">1348a</strain>
    </source>
</reference>
<organism evidence="4 5">
    <name type="scientific">Ophiocordyceps australis</name>
    <dbReference type="NCBI Taxonomy" id="1399860"/>
    <lineage>
        <taxon>Eukaryota</taxon>
        <taxon>Fungi</taxon>
        <taxon>Dikarya</taxon>
        <taxon>Ascomycota</taxon>
        <taxon>Pezizomycotina</taxon>
        <taxon>Sordariomycetes</taxon>
        <taxon>Hypocreomycetidae</taxon>
        <taxon>Hypocreales</taxon>
        <taxon>Ophiocordycipitaceae</taxon>
        <taxon>Ophiocordyceps</taxon>
    </lineage>
</organism>
<feature type="compositionally biased region" description="Polar residues" evidence="2">
    <location>
        <begin position="238"/>
        <end position="256"/>
    </location>
</feature>
<feature type="domain" description="C3H1-type" evidence="3">
    <location>
        <begin position="156"/>
        <end position="185"/>
    </location>
</feature>
<keyword evidence="5" id="KW-1185">Reference proteome</keyword>
<keyword evidence="1" id="KW-0862">Zinc</keyword>
<dbReference type="InterPro" id="IPR000571">
    <property type="entry name" value="Znf_CCCH"/>
</dbReference>
<dbReference type="Proteomes" id="UP000224854">
    <property type="component" value="Unassembled WGS sequence"/>
</dbReference>
<accession>A0A2C5YYF5</accession>
<keyword evidence="1" id="KW-0863">Zinc-finger</keyword>
<protein>
    <recommendedName>
        <fullName evidence="3">C3H1-type domain-containing protein</fullName>
    </recommendedName>
</protein>
<dbReference type="OrthoDB" id="5355510at2759"/>
<evidence type="ECO:0000313" key="5">
    <source>
        <dbReference type="Proteomes" id="UP000224854"/>
    </source>
</evidence>
<evidence type="ECO:0000256" key="1">
    <source>
        <dbReference type="PROSITE-ProRule" id="PRU00723"/>
    </source>
</evidence>
<dbReference type="EMBL" id="NJEU01000026">
    <property type="protein sequence ID" value="PHH83128.1"/>
    <property type="molecule type" value="Genomic_DNA"/>
</dbReference>
<dbReference type="AlphaFoldDB" id="A0A2C5YYF5"/>
<feature type="region of interest" description="Disordered" evidence="2">
    <location>
        <begin position="130"/>
        <end position="150"/>
    </location>
</feature>
<sequence>MDGGRARGIGQWSGYAAETPGRRSSVPICPTRYTERKAQGGMVPGWNMVSERSHIMMEKTTTTGEGVCWTPPPPPHVQGSGGLDGYAYYLDRGNGQMTRLIPADVLPPLNEIPAREMRSLGMVVLPQLQTKSPGGGHQRATLKKQGDASTNSLANKRNKVYCDKWIHEGVCAFTQQGCKFKHEMPFDEATQRSLGLFQGLPSWWRRRDEAGGSSRVVAPQAAMGRLCEAAPESSWKESSWTEPKCWDSSSRAQATENPPVPFAWGPIGTPARPTMVKTDRRSFRGVR</sequence>
<dbReference type="PROSITE" id="PS50103">
    <property type="entry name" value="ZF_C3H1"/>
    <property type="match status" value="1"/>
</dbReference>
<feature type="region of interest" description="Disordered" evidence="2">
    <location>
        <begin position="1"/>
        <end position="28"/>
    </location>
</feature>
<dbReference type="GO" id="GO:0008270">
    <property type="term" value="F:zinc ion binding"/>
    <property type="evidence" value="ECO:0007669"/>
    <property type="project" value="UniProtKB-KW"/>
</dbReference>
<evidence type="ECO:0000259" key="3">
    <source>
        <dbReference type="PROSITE" id="PS50103"/>
    </source>
</evidence>
<keyword evidence="1" id="KW-0479">Metal-binding</keyword>
<feature type="region of interest" description="Disordered" evidence="2">
    <location>
        <begin position="238"/>
        <end position="287"/>
    </location>
</feature>